<accession>A0ABX1MIW9</accession>
<gene>
    <name evidence="1" type="ORF">DP115_29715</name>
</gene>
<evidence type="ECO:0000313" key="2">
    <source>
        <dbReference type="Proteomes" id="UP000762253"/>
    </source>
</evidence>
<name>A0ABX1MIW9_9CYAN</name>
<organism evidence="1 2">
    <name type="scientific">Brasilonema octagenarum UFV-OR1</name>
    <dbReference type="NCBI Taxonomy" id="417115"/>
    <lineage>
        <taxon>Bacteria</taxon>
        <taxon>Bacillati</taxon>
        <taxon>Cyanobacteriota</taxon>
        <taxon>Cyanophyceae</taxon>
        <taxon>Nostocales</taxon>
        <taxon>Scytonemataceae</taxon>
        <taxon>Brasilonema</taxon>
        <taxon>Octagenarum group</taxon>
    </lineage>
</organism>
<protein>
    <submittedName>
        <fullName evidence="1">Uncharacterized protein</fullName>
    </submittedName>
</protein>
<dbReference type="Proteomes" id="UP000762253">
    <property type="component" value="Unassembled WGS sequence"/>
</dbReference>
<dbReference type="RefSeq" id="WP_169268262.1">
    <property type="nucleotide sequence ID" value="NZ_QMEC01000176.1"/>
</dbReference>
<sequence length="93" mass="9391">MSQGYAPTFPHVGDWQGSAPCFDNFPRAGSGVPCPAARVTPLALLGELGTSASGKPEYGQGRAIEIPGGLSGETSSLAAIAEWCAAGIDRQSA</sequence>
<reference evidence="1 2" key="1">
    <citation type="submission" date="2018-06" db="EMBL/GenBank/DDBJ databases">
        <title>Comparative genomics of Brasilonema spp. strains.</title>
        <authorList>
            <person name="Alvarenga D.O."/>
            <person name="Fiore M.F."/>
            <person name="Varani A.M."/>
        </authorList>
    </citation>
    <scope>NUCLEOTIDE SEQUENCE [LARGE SCALE GENOMIC DNA]</scope>
    <source>
        <strain evidence="1 2">UFV-OR1</strain>
    </source>
</reference>
<proteinExistence type="predicted"/>
<comment type="caution">
    <text evidence="1">The sequence shown here is derived from an EMBL/GenBank/DDBJ whole genome shotgun (WGS) entry which is preliminary data.</text>
</comment>
<dbReference type="EMBL" id="QMEC01000176">
    <property type="protein sequence ID" value="NMF66699.1"/>
    <property type="molecule type" value="Genomic_DNA"/>
</dbReference>
<keyword evidence="2" id="KW-1185">Reference proteome</keyword>
<evidence type="ECO:0000313" key="1">
    <source>
        <dbReference type="EMBL" id="NMF66699.1"/>
    </source>
</evidence>